<keyword evidence="2 5" id="KW-0812">Transmembrane</keyword>
<evidence type="ECO:0000256" key="4">
    <source>
        <dbReference type="ARBA" id="ARBA00023136"/>
    </source>
</evidence>
<accession>B0DXY9</accession>
<dbReference type="OrthoDB" id="7961613at2759"/>
<organism evidence="7">
    <name type="scientific">Laccaria bicolor (strain S238N-H82 / ATCC MYA-4686)</name>
    <name type="common">Bicoloured deceiver</name>
    <name type="synonym">Laccaria laccata var. bicolor</name>
    <dbReference type="NCBI Taxonomy" id="486041"/>
    <lineage>
        <taxon>Eukaryota</taxon>
        <taxon>Fungi</taxon>
        <taxon>Dikarya</taxon>
        <taxon>Basidiomycota</taxon>
        <taxon>Agaricomycotina</taxon>
        <taxon>Agaricomycetes</taxon>
        <taxon>Agaricomycetidae</taxon>
        <taxon>Agaricales</taxon>
        <taxon>Agaricineae</taxon>
        <taxon>Hydnangiaceae</taxon>
        <taxon>Laccaria</taxon>
    </lineage>
</organism>
<feature type="transmembrane region" description="Helical" evidence="5">
    <location>
        <begin position="36"/>
        <end position="53"/>
    </location>
</feature>
<evidence type="ECO:0000256" key="1">
    <source>
        <dbReference type="ARBA" id="ARBA00004167"/>
    </source>
</evidence>
<dbReference type="EMBL" id="DS547148">
    <property type="protein sequence ID" value="EDR00595.1"/>
    <property type="molecule type" value="Genomic_DNA"/>
</dbReference>
<dbReference type="GeneID" id="6084415"/>
<reference evidence="6 7" key="1">
    <citation type="journal article" date="2008" name="Nature">
        <title>The genome of Laccaria bicolor provides insights into mycorrhizal symbiosis.</title>
        <authorList>
            <person name="Martin F."/>
            <person name="Aerts A."/>
            <person name="Ahren D."/>
            <person name="Brun A."/>
            <person name="Danchin E.G.J."/>
            <person name="Duchaussoy F."/>
            <person name="Gibon J."/>
            <person name="Kohler A."/>
            <person name="Lindquist E."/>
            <person name="Pereda V."/>
            <person name="Salamov A."/>
            <person name="Shapiro H.J."/>
            <person name="Wuyts J."/>
            <person name="Blaudez D."/>
            <person name="Buee M."/>
            <person name="Brokstein P."/>
            <person name="Canbaeck B."/>
            <person name="Cohen D."/>
            <person name="Courty P.E."/>
            <person name="Coutinho P.M."/>
            <person name="Delaruelle C."/>
            <person name="Detter J.C."/>
            <person name="Deveau A."/>
            <person name="DiFazio S."/>
            <person name="Duplessis S."/>
            <person name="Fraissinet-Tachet L."/>
            <person name="Lucic E."/>
            <person name="Frey-Klett P."/>
            <person name="Fourrey C."/>
            <person name="Feussner I."/>
            <person name="Gay G."/>
            <person name="Grimwood J."/>
            <person name="Hoegger P.J."/>
            <person name="Jain P."/>
            <person name="Kilaru S."/>
            <person name="Labbe J."/>
            <person name="Lin Y.C."/>
            <person name="Legue V."/>
            <person name="Le Tacon F."/>
            <person name="Marmeisse R."/>
            <person name="Melayah D."/>
            <person name="Montanini B."/>
            <person name="Muratet M."/>
            <person name="Nehls U."/>
            <person name="Niculita-Hirzel H."/>
            <person name="Oudot-Le Secq M.P."/>
            <person name="Peter M."/>
            <person name="Quesneville H."/>
            <person name="Rajashekar B."/>
            <person name="Reich M."/>
            <person name="Rouhier N."/>
            <person name="Schmutz J."/>
            <person name="Yin T."/>
            <person name="Chalot M."/>
            <person name="Henrissat B."/>
            <person name="Kuees U."/>
            <person name="Lucas S."/>
            <person name="Van de Peer Y."/>
            <person name="Podila G.K."/>
            <person name="Polle A."/>
            <person name="Pukkila P.J."/>
            <person name="Richardson P.M."/>
            <person name="Rouze P."/>
            <person name="Sanders I.R."/>
            <person name="Stajich J.E."/>
            <person name="Tunlid A."/>
            <person name="Tuskan G."/>
            <person name="Grigoriev I.V."/>
        </authorList>
    </citation>
    <scope>NUCLEOTIDE SEQUENCE [LARGE SCALE GENOMIC DNA]</scope>
    <source>
        <strain evidence="7">S238N-H82 / ATCC MYA-4686</strain>
    </source>
</reference>
<dbReference type="HOGENOM" id="CLU_2984499_0_0_1"/>
<dbReference type="KEGG" id="lbc:LACBIDRAFT_313278"/>
<gene>
    <name evidence="6" type="ORF">LACBIDRAFT_313278</name>
</gene>
<dbReference type="InterPro" id="IPR029208">
    <property type="entry name" value="COX14"/>
</dbReference>
<evidence type="ECO:0000256" key="5">
    <source>
        <dbReference type="SAM" id="Phobius"/>
    </source>
</evidence>
<dbReference type="AlphaFoldDB" id="B0DXY9"/>
<proteinExistence type="predicted"/>
<comment type="subcellular location">
    <subcellularLocation>
        <location evidence="1">Membrane</location>
        <topology evidence="1">Single-pass membrane protein</topology>
    </subcellularLocation>
</comment>
<protein>
    <submittedName>
        <fullName evidence="6">Predicted protein</fullName>
    </submittedName>
</protein>
<keyword evidence="3 5" id="KW-1133">Transmembrane helix</keyword>
<evidence type="ECO:0000256" key="2">
    <source>
        <dbReference type="ARBA" id="ARBA00022692"/>
    </source>
</evidence>
<keyword evidence="4 5" id="KW-0472">Membrane</keyword>
<evidence type="ECO:0000313" key="7">
    <source>
        <dbReference type="Proteomes" id="UP000001194"/>
    </source>
</evidence>
<sequence>MRPNKPFRARRSPIGLLTLTMPPKLSVLDILHRTVVYSLVGISVYGIGMGVVVHRDTLRRGRGG</sequence>
<dbReference type="InParanoid" id="B0DXY9"/>
<dbReference type="GO" id="GO:0016020">
    <property type="term" value="C:membrane"/>
    <property type="evidence" value="ECO:0007669"/>
    <property type="project" value="UniProtKB-SubCell"/>
</dbReference>
<dbReference type="RefSeq" id="XP_001888822.1">
    <property type="nucleotide sequence ID" value="XM_001888787.1"/>
</dbReference>
<name>B0DXY9_LACBS</name>
<dbReference type="Pfam" id="PF14880">
    <property type="entry name" value="COX14"/>
    <property type="match status" value="1"/>
</dbReference>
<evidence type="ECO:0000256" key="3">
    <source>
        <dbReference type="ARBA" id="ARBA00022989"/>
    </source>
</evidence>
<keyword evidence="7" id="KW-1185">Reference proteome</keyword>
<evidence type="ECO:0000313" key="6">
    <source>
        <dbReference type="EMBL" id="EDR00595.1"/>
    </source>
</evidence>
<dbReference type="Proteomes" id="UP000001194">
    <property type="component" value="Unassembled WGS sequence"/>
</dbReference>